<name>A0A803PEB7_CANSA</name>
<organism evidence="1 2">
    <name type="scientific">Cannabis sativa</name>
    <name type="common">Hemp</name>
    <name type="synonym">Marijuana</name>
    <dbReference type="NCBI Taxonomy" id="3483"/>
    <lineage>
        <taxon>Eukaryota</taxon>
        <taxon>Viridiplantae</taxon>
        <taxon>Streptophyta</taxon>
        <taxon>Embryophyta</taxon>
        <taxon>Tracheophyta</taxon>
        <taxon>Spermatophyta</taxon>
        <taxon>Magnoliopsida</taxon>
        <taxon>eudicotyledons</taxon>
        <taxon>Gunneridae</taxon>
        <taxon>Pentapetalae</taxon>
        <taxon>rosids</taxon>
        <taxon>fabids</taxon>
        <taxon>Rosales</taxon>
        <taxon>Cannabaceae</taxon>
        <taxon>Cannabis</taxon>
    </lineage>
</organism>
<protein>
    <recommendedName>
        <fullName evidence="3">Retrovirus-related Pol polyprotein from transposon TNT 1-94</fullName>
    </recommendedName>
</protein>
<dbReference type="EnsemblPlants" id="evm.model.04.1738">
    <property type="protein sequence ID" value="cds.evm.model.04.1738"/>
    <property type="gene ID" value="evm.TU.04.1738"/>
</dbReference>
<evidence type="ECO:0000313" key="2">
    <source>
        <dbReference type="Proteomes" id="UP000596661"/>
    </source>
</evidence>
<reference evidence="1" key="1">
    <citation type="submission" date="2018-11" db="EMBL/GenBank/DDBJ databases">
        <authorList>
            <person name="Grassa J C."/>
        </authorList>
    </citation>
    <scope>NUCLEOTIDE SEQUENCE [LARGE SCALE GENOMIC DNA]</scope>
</reference>
<evidence type="ECO:0000313" key="1">
    <source>
        <dbReference type="EnsemblPlants" id="cds.evm.model.04.1738"/>
    </source>
</evidence>
<dbReference type="EMBL" id="UZAU01000400">
    <property type="status" value="NOT_ANNOTATED_CDS"/>
    <property type="molecule type" value="Genomic_DNA"/>
</dbReference>
<proteinExistence type="predicted"/>
<keyword evidence="2" id="KW-1185">Reference proteome</keyword>
<evidence type="ECO:0008006" key="3">
    <source>
        <dbReference type="Google" id="ProtNLM"/>
    </source>
</evidence>
<dbReference type="Proteomes" id="UP000596661">
    <property type="component" value="Chromosome 4"/>
</dbReference>
<reference evidence="1" key="2">
    <citation type="submission" date="2021-03" db="UniProtKB">
        <authorList>
            <consortium name="EnsemblPlants"/>
        </authorList>
    </citation>
    <scope>IDENTIFICATION</scope>
</reference>
<dbReference type="Pfam" id="PF14223">
    <property type="entry name" value="Retrotran_gag_2"/>
    <property type="match status" value="1"/>
</dbReference>
<dbReference type="OMA" id="IHEVESM"/>
<accession>A0A803PEB7</accession>
<dbReference type="AlphaFoldDB" id="A0A803PEB7"/>
<dbReference type="Gramene" id="evm.model.04.1738">
    <property type="protein sequence ID" value="cds.evm.model.04.1738"/>
    <property type="gene ID" value="evm.TU.04.1738"/>
</dbReference>
<sequence>MTAAKYDVKKFIGTNDFGLWRMKMKALLAHQGLYEAMLGEKSLLDFISEKDKKETLIKAHSAIILTLGDKILRKALYSFKMMEDKSVAEQIDEFNKLIMDLKNIGVAIEDEDQALLLLISLPNSFGQFKDTMLCGRGSITLDGVESTFDSKELNQRSDLKKFESGDGLYERQK</sequence>